<proteinExistence type="predicted"/>
<evidence type="ECO:0000256" key="2">
    <source>
        <dbReference type="ARBA" id="ARBA00022679"/>
    </source>
</evidence>
<dbReference type="PANTHER" id="PTHR11584:SF369">
    <property type="entry name" value="MITOGEN-ACTIVATED PROTEIN KINASE KINASE KINASE 19-RELATED"/>
    <property type="match status" value="1"/>
</dbReference>
<dbReference type="GO" id="GO:0005524">
    <property type="term" value="F:ATP binding"/>
    <property type="evidence" value="ECO:0007669"/>
    <property type="project" value="UniProtKB-UniRule"/>
</dbReference>
<dbReference type="AlphaFoldDB" id="V6LJU2"/>
<dbReference type="Pfam" id="PF00069">
    <property type="entry name" value="Pkinase"/>
    <property type="match status" value="1"/>
</dbReference>
<dbReference type="Gene3D" id="1.10.510.10">
    <property type="entry name" value="Transferase(Phosphotransferase) domain 1"/>
    <property type="match status" value="1"/>
</dbReference>
<accession>V6LJU2</accession>
<dbReference type="PROSITE" id="PS00107">
    <property type="entry name" value="PROTEIN_KINASE_ATP"/>
    <property type="match status" value="1"/>
</dbReference>
<evidence type="ECO:0000256" key="5">
    <source>
        <dbReference type="ARBA" id="ARBA00022840"/>
    </source>
</evidence>
<dbReference type="VEuPathDB" id="GiardiaDB:SS50377_24764"/>
<keyword evidence="1" id="KW-0723">Serine/threonine-protein kinase</keyword>
<dbReference type="PROSITE" id="PS50011">
    <property type="entry name" value="PROTEIN_KINASE_DOM"/>
    <property type="match status" value="1"/>
</dbReference>
<name>V6LJU2_9EUKA</name>
<feature type="domain" description="Protein kinase" evidence="7">
    <location>
        <begin position="11"/>
        <end position="258"/>
    </location>
</feature>
<feature type="binding site" evidence="6">
    <location>
        <position position="45"/>
    </location>
    <ligand>
        <name>ATP</name>
        <dbReference type="ChEBI" id="CHEBI:30616"/>
    </ligand>
</feature>
<dbReference type="SMART" id="SM00220">
    <property type="entry name" value="S_TKc"/>
    <property type="match status" value="1"/>
</dbReference>
<dbReference type="EMBL" id="KI546115">
    <property type="protein sequence ID" value="EST44643.1"/>
    <property type="molecule type" value="Genomic_DNA"/>
</dbReference>
<reference evidence="9" key="2">
    <citation type="submission" date="2020-12" db="EMBL/GenBank/DDBJ databases">
        <title>New Spironucleus salmonicida genome in near-complete chromosomes.</title>
        <authorList>
            <person name="Xu F."/>
            <person name="Kurt Z."/>
            <person name="Jimenez-Gonzalez A."/>
            <person name="Astvaldsson A."/>
            <person name="Andersson J.O."/>
            <person name="Svard S.G."/>
        </authorList>
    </citation>
    <scope>NUCLEOTIDE SEQUENCE</scope>
    <source>
        <strain evidence="9">ATCC 50377</strain>
    </source>
</reference>
<evidence type="ECO:0000259" key="7">
    <source>
        <dbReference type="PROSITE" id="PS50011"/>
    </source>
</evidence>
<dbReference type="SUPFAM" id="SSF56112">
    <property type="entry name" value="Protein kinase-like (PK-like)"/>
    <property type="match status" value="1"/>
</dbReference>
<keyword evidence="5 6" id="KW-0067">ATP-binding</keyword>
<dbReference type="OrthoDB" id="8693905at2759"/>
<keyword evidence="2" id="KW-0808">Transferase</keyword>
<dbReference type="GO" id="GO:0004674">
    <property type="term" value="F:protein serine/threonine kinase activity"/>
    <property type="evidence" value="ECO:0007669"/>
    <property type="project" value="UniProtKB-KW"/>
</dbReference>
<keyword evidence="10" id="KW-1185">Reference proteome</keyword>
<dbReference type="EMBL" id="AUWU02000005">
    <property type="protein sequence ID" value="KAH0572653.1"/>
    <property type="molecule type" value="Genomic_DNA"/>
</dbReference>
<evidence type="ECO:0000256" key="4">
    <source>
        <dbReference type="ARBA" id="ARBA00022777"/>
    </source>
</evidence>
<evidence type="ECO:0000313" key="10">
    <source>
        <dbReference type="Proteomes" id="UP000018208"/>
    </source>
</evidence>
<dbReference type="Proteomes" id="UP000018208">
    <property type="component" value="Unassembled WGS sequence"/>
</dbReference>
<dbReference type="PROSITE" id="PS00108">
    <property type="entry name" value="PROTEIN_KINASE_ST"/>
    <property type="match status" value="1"/>
</dbReference>
<organism evidence="8">
    <name type="scientific">Spironucleus salmonicida</name>
    <dbReference type="NCBI Taxonomy" id="348837"/>
    <lineage>
        <taxon>Eukaryota</taxon>
        <taxon>Metamonada</taxon>
        <taxon>Diplomonadida</taxon>
        <taxon>Hexamitidae</taxon>
        <taxon>Hexamitinae</taxon>
        <taxon>Spironucleus</taxon>
    </lineage>
</organism>
<evidence type="ECO:0000256" key="3">
    <source>
        <dbReference type="ARBA" id="ARBA00022741"/>
    </source>
</evidence>
<keyword evidence="4 8" id="KW-0418">Kinase</keyword>
<dbReference type="PANTHER" id="PTHR11584">
    <property type="entry name" value="SERINE/THREONINE PROTEIN KINASE"/>
    <property type="match status" value="1"/>
</dbReference>
<keyword evidence="3 6" id="KW-0547">Nucleotide-binding</keyword>
<dbReference type="InterPro" id="IPR017441">
    <property type="entry name" value="Protein_kinase_ATP_BS"/>
</dbReference>
<protein>
    <submittedName>
        <fullName evidence="8">Kinase, STE STE11</fullName>
    </submittedName>
</protein>
<evidence type="ECO:0000256" key="1">
    <source>
        <dbReference type="ARBA" id="ARBA00022527"/>
    </source>
</evidence>
<reference evidence="8 9" key="1">
    <citation type="journal article" date="2014" name="PLoS Genet.">
        <title>The Genome of Spironucleus salmonicida Highlights a Fish Pathogen Adapted to Fluctuating Environments.</title>
        <authorList>
            <person name="Xu F."/>
            <person name="Jerlstrom-Hultqvist J."/>
            <person name="Einarsson E."/>
            <person name="Astvaldsson A."/>
            <person name="Svard S.G."/>
            <person name="Andersson J.O."/>
        </authorList>
    </citation>
    <scope>NUCLEOTIDE SEQUENCE</scope>
    <source>
        <strain evidence="9">ATCC 50377</strain>
    </source>
</reference>
<sequence length="794" mass="90689">MTTRKTINGKYIIYEILGQGAFGTVYKGFNQETGQTVALKQIILKDKDIPASELNEIALLQQLQGHENILQYLDHFVFENSLYIATEFIETGSLQTIIKNFGVLSDDFALKCMHQTLRGLSFLHSHNILHRDIKAANLLIDKSGTIKIADFGVSETLQQAQDLESMAGTPYWMAREVILMEACTDKSDIWSLGATLLELITSAPPFFDFAPPAACYKIATTQIPFPPEISATIRQFLDRCFLDYSIRPSADQLLTEFFNEKQLDEKIILDPFSDDENDGFSSDAEDKDPFKTQLQPNNLIFESLSQGKFTAKYEITDDLLKDIINNGKFYQILHSLNNSTDISIFKFFVEILEFAEKRQKIELILRKFIHAGIGLVHSMLCLVNQLALSDEFISLIYKFLNIILNYENMFPVIIFASFCRFLNQVFNFSEEIKILIIQFIYQFFSFHQTYQKNLNRYQIAQYINDSEICKNLLAYLIIISANPQQKTCSHKQQNVSILNKNLIIQKKIFMIFDIISTYHLDFLEISPFCFLHQIFVNCKLNYCRFFVNDILSANLRLISRIYSKNNQMAESDMLILLNSARNCKEAEELCSKLVVDQPGLLHCNLQFLAVFRDELKACSVLAQIQPQDKHFDEIIGLLSQMIGSIVVENVSQRPIEVLRLFQQCSQLVLGKKIGPQQRLLKDKLYGENTLDMLALLGVNKNVGEAELKELAKAVQASNELACTIINDFTLFLGILRAAEQSGSKLGIYLEIIYIVTKEAGRKVSPNYLLAQRLNQLYKGCGEVLQRKITEILAE</sequence>
<evidence type="ECO:0000313" key="9">
    <source>
        <dbReference type="EMBL" id="KAH0572653.1"/>
    </source>
</evidence>
<gene>
    <name evidence="8" type="ORF">SS50377_15652</name>
    <name evidence="9" type="ORF">SS50377_24764</name>
</gene>
<evidence type="ECO:0000256" key="6">
    <source>
        <dbReference type="PROSITE-ProRule" id="PRU10141"/>
    </source>
</evidence>
<dbReference type="InterPro" id="IPR008271">
    <property type="entry name" value="Ser/Thr_kinase_AS"/>
</dbReference>
<evidence type="ECO:0000313" key="8">
    <source>
        <dbReference type="EMBL" id="EST44643.1"/>
    </source>
</evidence>
<dbReference type="InterPro" id="IPR011009">
    <property type="entry name" value="Kinase-like_dom_sf"/>
</dbReference>
<dbReference type="InterPro" id="IPR000719">
    <property type="entry name" value="Prot_kinase_dom"/>
</dbReference>